<gene>
    <name evidence="1" type="ORF">Sru01_50430</name>
</gene>
<dbReference type="Proteomes" id="UP000655287">
    <property type="component" value="Unassembled WGS sequence"/>
</dbReference>
<evidence type="ECO:0000313" key="2">
    <source>
        <dbReference type="Proteomes" id="UP000655287"/>
    </source>
</evidence>
<protein>
    <submittedName>
        <fullName evidence="1">Uncharacterized protein</fullName>
    </submittedName>
</protein>
<reference evidence="1" key="1">
    <citation type="submission" date="2021-01" db="EMBL/GenBank/DDBJ databases">
        <title>Whole genome shotgun sequence of Sphaerisporangium rufum NBRC 109079.</title>
        <authorList>
            <person name="Komaki H."/>
            <person name="Tamura T."/>
        </authorList>
    </citation>
    <scope>NUCLEOTIDE SEQUENCE</scope>
    <source>
        <strain evidence="1">NBRC 109079</strain>
    </source>
</reference>
<keyword evidence="2" id="KW-1185">Reference proteome</keyword>
<evidence type="ECO:0000313" key="1">
    <source>
        <dbReference type="EMBL" id="GII80061.1"/>
    </source>
</evidence>
<comment type="caution">
    <text evidence="1">The sequence shown here is derived from an EMBL/GenBank/DDBJ whole genome shotgun (WGS) entry which is preliminary data.</text>
</comment>
<dbReference type="AlphaFoldDB" id="A0A919R5H4"/>
<dbReference type="EMBL" id="BOOU01000068">
    <property type="protein sequence ID" value="GII80061.1"/>
    <property type="molecule type" value="Genomic_DNA"/>
</dbReference>
<dbReference type="RefSeq" id="WP_203990349.1">
    <property type="nucleotide sequence ID" value="NZ_BOOU01000068.1"/>
</dbReference>
<sequence>MDTLALVDDRVAYSLDEGGVFTVPLAGGRVRAVPGAGHHHILSWPWVGTPGEHPPSDGTPTFATIRNVDTGEVRAALVKPGERWVHCGVARCQGGFAEGRPFQRSRDGTGQTALPGGASVRGLALDRFYTVHYFARPGRPQSLCDLVTGKCGDLGLRELPAARSGTVILPEVDTRLLDYEVGDQHVVIDLERITRTG</sequence>
<organism evidence="1 2">
    <name type="scientific">Sphaerisporangium rufum</name>
    <dbReference type="NCBI Taxonomy" id="1381558"/>
    <lineage>
        <taxon>Bacteria</taxon>
        <taxon>Bacillati</taxon>
        <taxon>Actinomycetota</taxon>
        <taxon>Actinomycetes</taxon>
        <taxon>Streptosporangiales</taxon>
        <taxon>Streptosporangiaceae</taxon>
        <taxon>Sphaerisporangium</taxon>
    </lineage>
</organism>
<name>A0A919R5H4_9ACTN</name>
<accession>A0A919R5H4</accession>
<proteinExistence type="predicted"/>